<dbReference type="InterPro" id="IPR036291">
    <property type="entry name" value="NAD(P)-bd_dom_sf"/>
</dbReference>
<name>A0A1C3NXS2_9ACTN</name>
<keyword evidence="3" id="KW-1185">Reference proteome</keyword>
<dbReference type="EMBL" id="FLUV01001050">
    <property type="protein sequence ID" value="SBW22356.1"/>
    <property type="molecule type" value="Genomic_DNA"/>
</dbReference>
<dbReference type="PANTHER" id="PTHR12126">
    <property type="entry name" value="NADH-UBIQUINONE OXIDOREDUCTASE 39 KDA SUBUNIT-RELATED"/>
    <property type="match status" value="1"/>
</dbReference>
<evidence type="ECO:0000313" key="2">
    <source>
        <dbReference type="EMBL" id="SBW22356.1"/>
    </source>
</evidence>
<dbReference type="InterPro" id="IPR051207">
    <property type="entry name" value="ComplexI_NDUFA9_subunit"/>
</dbReference>
<proteinExistence type="predicted"/>
<dbReference type="Proteomes" id="UP000199013">
    <property type="component" value="Unassembled WGS sequence"/>
</dbReference>
<protein>
    <submittedName>
        <fullName evidence="2">NAD-dependent epimerase/dehydratase</fullName>
    </submittedName>
</protein>
<dbReference type="AlphaFoldDB" id="A0A1C3NXS2"/>
<reference evidence="3" key="1">
    <citation type="submission" date="2016-02" db="EMBL/GenBank/DDBJ databases">
        <authorList>
            <person name="Wibberg D."/>
        </authorList>
    </citation>
    <scope>NUCLEOTIDE SEQUENCE [LARGE SCALE GENOMIC DNA]</scope>
</reference>
<dbReference type="PANTHER" id="PTHR12126:SF11">
    <property type="entry name" value="NADH DEHYDROGENASE [UBIQUINONE] 1 ALPHA SUBCOMPLEX SUBUNIT 9, MITOCHONDRIAL"/>
    <property type="match status" value="1"/>
</dbReference>
<dbReference type="SUPFAM" id="SSF51735">
    <property type="entry name" value="NAD(P)-binding Rossmann-fold domains"/>
    <property type="match status" value="1"/>
</dbReference>
<dbReference type="InterPro" id="IPR016040">
    <property type="entry name" value="NAD(P)-bd_dom"/>
</dbReference>
<dbReference type="Gene3D" id="3.40.50.720">
    <property type="entry name" value="NAD(P)-binding Rossmann-like Domain"/>
    <property type="match status" value="1"/>
</dbReference>
<evidence type="ECO:0000313" key="3">
    <source>
        <dbReference type="Proteomes" id="UP000199013"/>
    </source>
</evidence>
<gene>
    <name evidence="2" type="ORF">FDG2_2510</name>
</gene>
<sequence>MVADAIREGHHITGLARSAAAVRALERAGAQAVPGDLDDPASVDAAFRAAKGDVLINIASLGFGHANVIVSAAEAAGLNRAIFISTTAIFTTLPAATKQIRTEAEKTVTSSSLGWTILRPTMIYGGPDDRNMARLLAALRRSPLLPLPGGGKRLQQPVHVDDLASAVLAAVRLDASIGRSYTIAGPEALTFRKVVEEAGAAVGRRVVTVTLPLRTTLAVARGYERLAARPPLRAEQIARLAEDKAFSIADAAADLGFAPRPFDQGIRAEAALLT</sequence>
<organism evidence="2 3">
    <name type="scientific">Candidatus Protofrankia californiensis</name>
    <dbReference type="NCBI Taxonomy" id="1839754"/>
    <lineage>
        <taxon>Bacteria</taxon>
        <taxon>Bacillati</taxon>
        <taxon>Actinomycetota</taxon>
        <taxon>Actinomycetes</taxon>
        <taxon>Frankiales</taxon>
        <taxon>Frankiaceae</taxon>
        <taxon>Protofrankia</taxon>
    </lineage>
</organism>
<feature type="domain" description="NAD(P)-binding" evidence="1">
    <location>
        <begin position="2"/>
        <end position="128"/>
    </location>
</feature>
<evidence type="ECO:0000259" key="1">
    <source>
        <dbReference type="Pfam" id="PF13460"/>
    </source>
</evidence>
<dbReference type="GO" id="GO:0044877">
    <property type="term" value="F:protein-containing complex binding"/>
    <property type="evidence" value="ECO:0007669"/>
    <property type="project" value="TreeGrafter"/>
</dbReference>
<accession>A0A1C3NXS2</accession>
<dbReference type="Pfam" id="PF13460">
    <property type="entry name" value="NAD_binding_10"/>
    <property type="match status" value="1"/>
</dbReference>